<comment type="caution">
    <text evidence="2">The sequence shown here is derived from an EMBL/GenBank/DDBJ whole genome shotgun (WGS) entry which is preliminary data.</text>
</comment>
<accession>A0A392R557</accession>
<evidence type="ECO:0000313" key="2">
    <source>
        <dbReference type="EMBL" id="MCI31234.1"/>
    </source>
</evidence>
<keyword evidence="1" id="KW-0812">Transmembrane</keyword>
<feature type="transmembrane region" description="Helical" evidence="1">
    <location>
        <begin position="42"/>
        <end position="68"/>
    </location>
</feature>
<reference evidence="2 3" key="1">
    <citation type="journal article" date="2018" name="Front. Plant Sci.">
        <title>Red Clover (Trifolium pratense) and Zigzag Clover (T. medium) - A Picture of Genomic Similarities and Differences.</title>
        <authorList>
            <person name="Dluhosova J."/>
            <person name="Istvanek J."/>
            <person name="Nedelnik J."/>
            <person name="Repkova J."/>
        </authorList>
    </citation>
    <scope>NUCLEOTIDE SEQUENCE [LARGE SCALE GENOMIC DNA]</scope>
    <source>
        <strain evidence="3">cv. 10/8</strain>
        <tissue evidence="2">Leaf</tissue>
    </source>
</reference>
<sequence>MMVLFAIWIGGSGCDVFGFDFGFDSDRWFGCLMMMFREMDSVVLFGFWLMMFCEMDSVVLMLIVRLLWFGCDCPDSSSHEFSHLIFLIRG</sequence>
<feature type="non-terminal residue" evidence="2">
    <location>
        <position position="90"/>
    </location>
</feature>
<keyword evidence="1" id="KW-1133">Transmembrane helix</keyword>
<evidence type="ECO:0000313" key="3">
    <source>
        <dbReference type="Proteomes" id="UP000265520"/>
    </source>
</evidence>
<protein>
    <submittedName>
        <fullName evidence="2">Uncharacterized protein</fullName>
    </submittedName>
</protein>
<organism evidence="2 3">
    <name type="scientific">Trifolium medium</name>
    <dbReference type="NCBI Taxonomy" id="97028"/>
    <lineage>
        <taxon>Eukaryota</taxon>
        <taxon>Viridiplantae</taxon>
        <taxon>Streptophyta</taxon>
        <taxon>Embryophyta</taxon>
        <taxon>Tracheophyta</taxon>
        <taxon>Spermatophyta</taxon>
        <taxon>Magnoliopsida</taxon>
        <taxon>eudicotyledons</taxon>
        <taxon>Gunneridae</taxon>
        <taxon>Pentapetalae</taxon>
        <taxon>rosids</taxon>
        <taxon>fabids</taxon>
        <taxon>Fabales</taxon>
        <taxon>Fabaceae</taxon>
        <taxon>Papilionoideae</taxon>
        <taxon>50 kb inversion clade</taxon>
        <taxon>NPAAA clade</taxon>
        <taxon>Hologalegina</taxon>
        <taxon>IRL clade</taxon>
        <taxon>Trifolieae</taxon>
        <taxon>Trifolium</taxon>
    </lineage>
</organism>
<dbReference type="AlphaFoldDB" id="A0A392R557"/>
<keyword evidence="1" id="KW-0472">Membrane</keyword>
<evidence type="ECO:0000256" key="1">
    <source>
        <dbReference type="SAM" id="Phobius"/>
    </source>
</evidence>
<dbReference type="EMBL" id="LXQA010185605">
    <property type="protein sequence ID" value="MCI31234.1"/>
    <property type="molecule type" value="Genomic_DNA"/>
</dbReference>
<dbReference type="Proteomes" id="UP000265520">
    <property type="component" value="Unassembled WGS sequence"/>
</dbReference>
<proteinExistence type="predicted"/>
<name>A0A392R557_9FABA</name>
<keyword evidence="3" id="KW-1185">Reference proteome</keyword>